<gene>
    <name evidence="1" type="ORF">EVEC_LOCUS3781</name>
</gene>
<evidence type="ECO:0000313" key="1">
    <source>
        <dbReference type="EMBL" id="VDD88639.1"/>
    </source>
</evidence>
<dbReference type="EMBL" id="UXUI01007683">
    <property type="protein sequence ID" value="VDD88639.1"/>
    <property type="molecule type" value="Genomic_DNA"/>
</dbReference>
<reference evidence="3" key="1">
    <citation type="submission" date="2017-02" db="UniProtKB">
        <authorList>
            <consortium name="WormBaseParasite"/>
        </authorList>
    </citation>
    <scope>IDENTIFICATION</scope>
</reference>
<dbReference type="WBParaSite" id="EVEC_0000407301-mRNA-1">
    <property type="protein sequence ID" value="EVEC_0000407301-mRNA-1"/>
    <property type="gene ID" value="EVEC_0000407301"/>
</dbReference>
<evidence type="ECO:0000313" key="3">
    <source>
        <dbReference type="WBParaSite" id="EVEC_0000407301-mRNA-1"/>
    </source>
</evidence>
<accession>A0A0N4V260</accession>
<name>A0A0N4V260_ENTVE</name>
<proteinExistence type="predicted"/>
<organism evidence="3">
    <name type="scientific">Enterobius vermicularis</name>
    <name type="common">Human pinworm</name>
    <dbReference type="NCBI Taxonomy" id="51028"/>
    <lineage>
        <taxon>Eukaryota</taxon>
        <taxon>Metazoa</taxon>
        <taxon>Ecdysozoa</taxon>
        <taxon>Nematoda</taxon>
        <taxon>Chromadorea</taxon>
        <taxon>Rhabditida</taxon>
        <taxon>Spirurina</taxon>
        <taxon>Oxyuridomorpha</taxon>
        <taxon>Oxyuroidea</taxon>
        <taxon>Oxyuridae</taxon>
        <taxon>Enterobius</taxon>
    </lineage>
</organism>
<sequence>MKFQDFLEVVQRKELRVFKYQPLKYAFQCETITPLTELHGGEEENEIDWLKNTGEWLKFVDSNLSVNPGEELKFLSQLDAKNIQLVPPQRNIKDVFHLIRLA</sequence>
<dbReference type="Proteomes" id="UP000274131">
    <property type="component" value="Unassembled WGS sequence"/>
</dbReference>
<reference evidence="1 2" key="2">
    <citation type="submission" date="2018-10" db="EMBL/GenBank/DDBJ databases">
        <authorList>
            <consortium name="Pathogen Informatics"/>
        </authorList>
    </citation>
    <scope>NUCLEOTIDE SEQUENCE [LARGE SCALE GENOMIC DNA]</scope>
</reference>
<protein>
    <submittedName>
        <fullName evidence="3">DUF1822 family protein</fullName>
    </submittedName>
</protein>
<dbReference type="AlphaFoldDB" id="A0A0N4V260"/>
<evidence type="ECO:0000313" key="2">
    <source>
        <dbReference type="Proteomes" id="UP000274131"/>
    </source>
</evidence>
<keyword evidence="2" id="KW-1185">Reference proteome</keyword>